<organism evidence="3 4">
    <name type="scientific">Pseudobacteriovorax antillogorgiicola</name>
    <dbReference type="NCBI Taxonomy" id="1513793"/>
    <lineage>
        <taxon>Bacteria</taxon>
        <taxon>Pseudomonadati</taxon>
        <taxon>Bdellovibrionota</taxon>
        <taxon>Oligoflexia</taxon>
        <taxon>Oligoflexales</taxon>
        <taxon>Pseudobacteriovoracaceae</taxon>
        <taxon>Pseudobacteriovorax</taxon>
    </lineage>
</organism>
<feature type="chain" id="PRO_5010990376" evidence="2">
    <location>
        <begin position="21"/>
        <end position="123"/>
    </location>
</feature>
<evidence type="ECO:0000313" key="4">
    <source>
        <dbReference type="Proteomes" id="UP000192907"/>
    </source>
</evidence>
<dbReference type="AlphaFoldDB" id="A0A1Y6CE98"/>
<protein>
    <submittedName>
        <fullName evidence="3">Uncharacterized protein</fullName>
    </submittedName>
</protein>
<reference evidence="4" key="1">
    <citation type="submission" date="2017-04" db="EMBL/GenBank/DDBJ databases">
        <authorList>
            <person name="Varghese N."/>
            <person name="Submissions S."/>
        </authorList>
    </citation>
    <scope>NUCLEOTIDE SEQUENCE [LARGE SCALE GENOMIC DNA]</scope>
    <source>
        <strain evidence="4">RKEM611</strain>
    </source>
</reference>
<keyword evidence="2" id="KW-0732">Signal</keyword>
<gene>
    <name evidence="3" type="ORF">SAMN06296036_11987</name>
</gene>
<sequence length="123" mass="13762">MKRLLILFLMVFSQSDVLLASTVLKVKDRSTVLVALTRAEADQISIGDKVTVFKIGAEKEAIEAKVIRLKEGHKALITSEDFVEFKVTDSLDVAPIIEDEIDDEDDDGDFDEELDEDESDDDE</sequence>
<dbReference type="Proteomes" id="UP000192907">
    <property type="component" value="Unassembled WGS sequence"/>
</dbReference>
<evidence type="ECO:0000313" key="3">
    <source>
        <dbReference type="EMBL" id="SMF58245.1"/>
    </source>
</evidence>
<keyword evidence="4" id="KW-1185">Reference proteome</keyword>
<dbReference type="EMBL" id="FWZT01000019">
    <property type="protein sequence ID" value="SMF58245.1"/>
    <property type="molecule type" value="Genomic_DNA"/>
</dbReference>
<dbReference type="STRING" id="1513793.SAMN06296036_11987"/>
<proteinExistence type="predicted"/>
<dbReference type="RefSeq" id="WP_132322661.1">
    <property type="nucleotide sequence ID" value="NZ_FWZT01000019.1"/>
</dbReference>
<name>A0A1Y6CE98_9BACT</name>
<accession>A0A1Y6CE98</accession>
<feature type="region of interest" description="Disordered" evidence="1">
    <location>
        <begin position="101"/>
        <end position="123"/>
    </location>
</feature>
<evidence type="ECO:0000256" key="2">
    <source>
        <dbReference type="SAM" id="SignalP"/>
    </source>
</evidence>
<evidence type="ECO:0000256" key="1">
    <source>
        <dbReference type="SAM" id="MobiDB-lite"/>
    </source>
</evidence>
<feature type="signal peptide" evidence="2">
    <location>
        <begin position="1"/>
        <end position="20"/>
    </location>
</feature>